<keyword evidence="5" id="KW-0560">Oxidoreductase</keyword>
<dbReference type="PROSITE" id="PS00623">
    <property type="entry name" value="GMC_OXRED_1"/>
    <property type="match status" value="1"/>
</dbReference>
<dbReference type="InterPro" id="IPR007867">
    <property type="entry name" value="GMC_OxRtase_C"/>
</dbReference>
<keyword evidence="8" id="KW-0812">Transmembrane</keyword>
<feature type="signal peptide" evidence="9">
    <location>
        <begin position="1"/>
        <end position="18"/>
    </location>
</feature>
<comment type="caution">
    <text evidence="12">The sequence shown here is derived from an EMBL/GenBank/DDBJ whole genome shotgun (WGS) entry which is preliminary data.</text>
</comment>
<dbReference type="AlphaFoldDB" id="A0A427XQX4"/>
<keyword evidence="13" id="KW-1185">Reference proteome</keyword>
<evidence type="ECO:0000256" key="2">
    <source>
        <dbReference type="ARBA" id="ARBA00010790"/>
    </source>
</evidence>
<feature type="region of interest" description="Disordered" evidence="7">
    <location>
        <begin position="826"/>
        <end position="847"/>
    </location>
</feature>
<dbReference type="RefSeq" id="XP_028475985.1">
    <property type="nucleotide sequence ID" value="XM_028624011.1"/>
</dbReference>
<dbReference type="PANTHER" id="PTHR11552:SF218">
    <property type="entry name" value="GLUCOSE-METHANOL-CHOLINE OXIDOREDUCTASE N-TERMINAL DOMAIN-CONTAINING PROTEIN"/>
    <property type="match status" value="1"/>
</dbReference>
<evidence type="ECO:0000256" key="6">
    <source>
        <dbReference type="RuleBase" id="RU003968"/>
    </source>
</evidence>
<dbReference type="InterPro" id="IPR027424">
    <property type="entry name" value="Glucose_Oxidase_domain_2"/>
</dbReference>
<evidence type="ECO:0000259" key="10">
    <source>
        <dbReference type="PROSITE" id="PS00623"/>
    </source>
</evidence>
<feature type="chain" id="PRO_5019478451" description="Glucose-methanol-choline oxidoreductase N-terminal domain-containing protein" evidence="9">
    <location>
        <begin position="19"/>
        <end position="847"/>
    </location>
</feature>
<evidence type="ECO:0000256" key="8">
    <source>
        <dbReference type="SAM" id="Phobius"/>
    </source>
</evidence>
<feature type="transmembrane region" description="Helical" evidence="8">
    <location>
        <begin position="696"/>
        <end position="718"/>
    </location>
</feature>
<dbReference type="OrthoDB" id="269227at2759"/>
<dbReference type="Gene3D" id="4.10.450.10">
    <property type="entry name" value="Glucose Oxidase, domain 2"/>
    <property type="match status" value="1"/>
</dbReference>
<accession>A0A427XQX4</accession>
<evidence type="ECO:0000313" key="12">
    <source>
        <dbReference type="EMBL" id="RSH81266.1"/>
    </source>
</evidence>
<dbReference type="PROSITE" id="PS00624">
    <property type="entry name" value="GMC_OXRED_2"/>
    <property type="match status" value="1"/>
</dbReference>
<dbReference type="Proteomes" id="UP000279236">
    <property type="component" value="Unassembled WGS sequence"/>
</dbReference>
<keyword evidence="8" id="KW-1133">Transmembrane helix</keyword>
<dbReference type="Gene3D" id="3.50.50.60">
    <property type="entry name" value="FAD/NAD(P)-binding domain"/>
    <property type="match status" value="1"/>
</dbReference>
<dbReference type="EMBL" id="RSCE01000007">
    <property type="protein sequence ID" value="RSH81266.1"/>
    <property type="molecule type" value="Genomic_DNA"/>
</dbReference>
<organism evidence="12 13">
    <name type="scientific">Apiotrichum porosum</name>
    <dbReference type="NCBI Taxonomy" id="105984"/>
    <lineage>
        <taxon>Eukaryota</taxon>
        <taxon>Fungi</taxon>
        <taxon>Dikarya</taxon>
        <taxon>Basidiomycota</taxon>
        <taxon>Agaricomycotina</taxon>
        <taxon>Tremellomycetes</taxon>
        <taxon>Trichosporonales</taxon>
        <taxon>Trichosporonaceae</taxon>
        <taxon>Apiotrichum</taxon>
    </lineage>
</organism>
<keyword evidence="9" id="KW-0732">Signal</keyword>
<dbReference type="SUPFAM" id="SSF51905">
    <property type="entry name" value="FAD/NAD(P)-binding domain"/>
    <property type="match status" value="1"/>
</dbReference>
<dbReference type="Gene3D" id="3.30.560.10">
    <property type="entry name" value="Glucose Oxidase, domain 3"/>
    <property type="match status" value="1"/>
</dbReference>
<dbReference type="Pfam" id="PF05199">
    <property type="entry name" value="GMC_oxred_C"/>
    <property type="match status" value="1"/>
</dbReference>
<evidence type="ECO:0000313" key="13">
    <source>
        <dbReference type="Proteomes" id="UP000279236"/>
    </source>
</evidence>
<feature type="compositionally biased region" description="Low complexity" evidence="7">
    <location>
        <begin position="826"/>
        <end position="838"/>
    </location>
</feature>
<evidence type="ECO:0000256" key="4">
    <source>
        <dbReference type="ARBA" id="ARBA00022827"/>
    </source>
</evidence>
<keyword evidence="4 6" id="KW-0274">FAD</keyword>
<keyword evidence="3 6" id="KW-0285">Flavoprotein</keyword>
<dbReference type="PANTHER" id="PTHR11552">
    <property type="entry name" value="GLUCOSE-METHANOL-CHOLINE GMC OXIDOREDUCTASE"/>
    <property type="match status" value="1"/>
</dbReference>
<dbReference type="STRING" id="105984.A0A427XQX4"/>
<dbReference type="InterPro" id="IPR012132">
    <property type="entry name" value="GMC_OxRdtase"/>
</dbReference>
<evidence type="ECO:0000256" key="5">
    <source>
        <dbReference type="ARBA" id="ARBA00023002"/>
    </source>
</evidence>
<dbReference type="GO" id="GO:0016614">
    <property type="term" value="F:oxidoreductase activity, acting on CH-OH group of donors"/>
    <property type="evidence" value="ECO:0007669"/>
    <property type="project" value="InterPro"/>
</dbReference>
<dbReference type="SUPFAM" id="SSF54373">
    <property type="entry name" value="FAD-linked reductases, C-terminal domain"/>
    <property type="match status" value="1"/>
</dbReference>
<feature type="domain" description="Glucose-methanol-choline oxidoreductase N-terminal" evidence="10">
    <location>
        <begin position="133"/>
        <end position="156"/>
    </location>
</feature>
<evidence type="ECO:0000256" key="9">
    <source>
        <dbReference type="SAM" id="SignalP"/>
    </source>
</evidence>
<evidence type="ECO:0000259" key="11">
    <source>
        <dbReference type="PROSITE" id="PS00624"/>
    </source>
</evidence>
<feature type="domain" description="Glucose-methanol-choline oxidoreductase N-terminal" evidence="11">
    <location>
        <begin position="330"/>
        <end position="344"/>
    </location>
</feature>
<dbReference type="Pfam" id="PF00732">
    <property type="entry name" value="GMC_oxred_N"/>
    <property type="match status" value="1"/>
</dbReference>
<gene>
    <name evidence="12" type="ORF">EHS24_008706</name>
</gene>
<protein>
    <recommendedName>
        <fullName evidence="10 11">Glucose-methanol-choline oxidoreductase N-terminal domain-containing protein</fullName>
    </recommendedName>
</protein>
<dbReference type="InterPro" id="IPR000172">
    <property type="entry name" value="GMC_OxRdtase_N"/>
</dbReference>
<proteinExistence type="inferred from homology"/>
<comment type="cofactor">
    <cofactor evidence="1">
        <name>FAD</name>
        <dbReference type="ChEBI" id="CHEBI:57692"/>
    </cofactor>
</comment>
<dbReference type="GeneID" id="39593249"/>
<keyword evidence="8" id="KW-0472">Membrane</keyword>
<dbReference type="InterPro" id="IPR036188">
    <property type="entry name" value="FAD/NAD-bd_sf"/>
</dbReference>
<reference evidence="12 13" key="1">
    <citation type="submission" date="2018-11" db="EMBL/GenBank/DDBJ databases">
        <title>Genome sequence of Apiotrichum porosum DSM 27194.</title>
        <authorList>
            <person name="Aliyu H."/>
            <person name="Gorte O."/>
            <person name="Ochsenreither K."/>
        </authorList>
    </citation>
    <scope>NUCLEOTIDE SEQUENCE [LARGE SCALE GENOMIC DNA]</scope>
    <source>
        <strain evidence="12 13">DSM 27194</strain>
    </source>
</reference>
<sequence length="847" mass="88802">MLLSTIVSALALAAPVLAAQGHSNDAGNYHHPQKRLLERSITTSASDADGKAFDFVIAGGGLAGLAVAARLSEWSNVTVLVIEAGDDGSDVADNVNIPGYSYLNGLTGTSHDWQYTTTNQTNSGNVVKSWPRGKLLGGSGAINGMFFCRASETEYDAWATLNPNGNQTWNWAEMYKYMRKSENYTAPPAETISDMGLIVNSSAHGSGGPIQSGYSEWIYPANAEWIPTWVTLGMTAKDLADGNNHGVSLTTSTLNARNQSRSDSKAGYIDPLAPRSNLVILTGQQVTKVIFNGTTDASGNAIASGVQFSASSGAATYSVQANKEVILCGGTIGSPQMLQLSGIGPSSVLEAVGVTVLKDLPVGYNLQDHVSATQYWNTVSTLDNWAAFKANTTDQAVALTEWRDTATGKWTYINEAVGYVDNIDITGSATAAATFASAIDIATIVSDVNASHSLPSTVQTGLTAQYTIMKEWLTTTGIGQFELILQLWGASTTSLGIQVALQHPWSRGTLFINSDSAFDKPTINPDYFGVSIDAEIGVNGWNWARKIGAASPMNTVMTNESSTTSSLTGDTLSSYYTANCGTEYHPLGTCSMLPEDSGGVVDTNLIVYGTNNLRVIDASIMPMHISAHLMASTYGIAEKGADIIKEAHWYVAPAGSSSTAAAAASTASVGTATDSSVAEAASDAASSSALSMGAKIGIGAGIGAGAIALIGALIFFCVKRKNKKGTGAGEKEWYSGDQGAWDANQAYTEQNNYPMQRPPRPFSSGGASVSTMATADLSATPRMMSPTPLPHDADYQMGDYQRGGATSPFRDTFDHDAQHSGYSTPGFATPGTATGFGAQQYTPVTLH</sequence>
<evidence type="ECO:0000256" key="1">
    <source>
        <dbReference type="ARBA" id="ARBA00001974"/>
    </source>
</evidence>
<comment type="similarity">
    <text evidence="2 6">Belongs to the GMC oxidoreductase family.</text>
</comment>
<name>A0A427XQX4_9TREE</name>
<evidence type="ECO:0000256" key="3">
    <source>
        <dbReference type="ARBA" id="ARBA00022630"/>
    </source>
</evidence>
<dbReference type="GO" id="GO:0050660">
    <property type="term" value="F:flavin adenine dinucleotide binding"/>
    <property type="evidence" value="ECO:0007669"/>
    <property type="project" value="InterPro"/>
</dbReference>
<evidence type="ECO:0000256" key="7">
    <source>
        <dbReference type="SAM" id="MobiDB-lite"/>
    </source>
</evidence>